<evidence type="ECO:0000313" key="1">
    <source>
        <dbReference type="EMBL" id="JAD70581.1"/>
    </source>
</evidence>
<dbReference type="EMBL" id="GBRH01227314">
    <property type="protein sequence ID" value="JAD70581.1"/>
    <property type="molecule type" value="Transcribed_RNA"/>
</dbReference>
<reference evidence="1" key="2">
    <citation type="journal article" date="2015" name="Data Brief">
        <title>Shoot transcriptome of the giant reed, Arundo donax.</title>
        <authorList>
            <person name="Barrero R.A."/>
            <person name="Guerrero F.D."/>
            <person name="Moolhuijzen P."/>
            <person name="Goolsby J.A."/>
            <person name="Tidwell J."/>
            <person name="Bellgard S.E."/>
            <person name="Bellgard M.I."/>
        </authorList>
    </citation>
    <scope>NUCLEOTIDE SEQUENCE</scope>
    <source>
        <tissue evidence="1">Shoot tissue taken approximately 20 cm above the soil surface</tissue>
    </source>
</reference>
<proteinExistence type="predicted"/>
<protein>
    <submittedName>
        <fullName evidence="1">Uncharacterized protein</fullName>
    </submittedName>
</protein>
<accession>A0A0A9C4V1</accession>
<dbReference type="AlphaFoldDB" id="A0A0A9C4V1"/>
<organism evidence="1">
    <name type="scientific">Arundo donax</name>
    <name type="common">Giant reed</name>
    <name type="synonym">Donax arundinaceus</name>
    <dbReference type="NCBI Taxonomy" id="35708"/>
    <lineage>
        <taxon>Eukaryota</taxon>
        <taxon>Viridiplantae</taxon>
        <taxon>Streptophyta</taxon>
        <taxon>Embryophyta</taxon>
        <taxon>Tracheophyta</taxon>
        <taxon>Spermatophyta</taxon>
        <taxon>Magnoliopsida</taxon>
        <taxon>Liliopsida</taxon>
        <taxon>Poales</taxon>
        <taxon>Poaceae</taxon>
        <taxon>PACMAD clade</taxon>
        <taxon>Arundinoideae</taxon>
        <taxon>Arundineae</taxon>
        <taxon>Arundo</taxon>
    </lineage>
</organism>
<sequence>MHTIQTRAGSQQNLEKRVTYRKESLQSKHKQVLNHYTYRTETVTIGSGRSRQGKSRPCDGPHSDMANFDFLGIKKFGTVGGGVYFVLPKVFGTVLNQFLGELFLSLIGDTLTVSYNGFGFWAPINFGSEFGNC</sequence>
<name>A0A0A9C4V1_ARUDO</name>
<reference evidence="1" key="1">
    <citation type="submission" date="2014-09" db="EMBL/GenBank/DDBJ databases">
        <authorList>
            <person name="Magalhaes I.L.F."/>
            <person name="Oliveira U."/>
            <person name="Santos F.R."/>
            <person name="Vidigal T.H.D.A."/>
            <person name="Brescovit A.D."/>
            <person name="Santos A.J."/>
        </authorList>
    </citation>
    <scope>NUCLEOTIDE SEQUENCE</scope>
    <source>
        <tissue evidence="1">Shoot tissue taken approximately 20 cm above the soil surface</tissue>
    </source>
</reference>